<reference evidence="2 3" key="1">
    <citation type="submission" date="2021-01" db="EMBL/GenBank/DDBJ databases">
        <title>Whole genome shotgun sequence of Microbispora amethystogenes NBRC 101907.</title>
        <authorList>
            <person name="Komaki H."/>
            <person name="Tamura T."/>
        </authorList>
    </citation>
    <scope>NUCLEOTIDE SEQUENCE [LARGE SCALE GENOMIC DNA]</scope>
    <source>
        <strain evidence="2 3">NBRC 101907</strain>
    </source>
</reference>
<keyword evidence="3" id="KW-1185">Reference proteome</keyword>
<name>A0ABQ4FI99_9ACTN</name>
<dbReference type="EMBL" id="BOOB01000037">
    <property type="protein sequence ID" value="GIH34557.1"/>
    <property type="molecule type" value="Genomic_DNA"/>
</dbReference>
<sequence length="150" mass="16642">MAFFRPRVSREAEVRYHADLEIRRNFGDVLEKVRVAQRRFQEAKAAGAPLPVLREAALGLDTALTEALRAAEAGQRATFGVKSYDSRIARRKGRATPDGALWTDEVNRLRTMREAHRLSGIPRVPRAGRTGEPARLTPRDVRGGLASARG</sequence>
<dbReference type="RefSeq" id="WP_204287368.1">
    <property type="nucleotide sequence ID" value="NZ_BAABEJ010000002.1"/>
</dbReference>
<dbReference type="Proteomes" id="UP000651728">
    <property type="component" value="Unassembled WGS sequence"/>
</dbReference>
<organism evidence="2 3">
    <name type="scientific">Microbispora amethystogenes</name>
    <dbReference type="NCBI Taxonomy" id="1427754"/>
    <lineage>
        <taxon>Bacteria</taxon>
        <taxon>Bacillati</taxon>
        <taxon>Actinomycetota</taxon>
        <taxon>Actinomycetes</taxon>
        <taxon>Streptosporangiales</taxon>
        <taxon>Streptosporangiaceae</taxon>
        <taxon>Microbispora</taxon>
    </lineage>
</organism>
<feature type="region of interest" description="Disordered" evidence="1">
    <location>
        <begin position="123"/>
        <end position="150"/>
    </location>
</feature>
<comment type="caution">
    <text evidence="2">The sequence shown here is derived from an EMBL/GenBank/DDBJ whole genome shotgun (WGS) entry which is preliminary data.</text>
</comment>
<proteinExistence type="predicted"/>
<evidence type="ECO:0000256" key="1">
    <source>
        <dbReference type="SAM" id="MobiDB-lite"/>
    </source>
</evidence>
<protein>
    <submittedName>
        <fullName evidence="2">Uncharacterized protein</fullName>
    </submittedName>
</protein>
<gene>
    <name evidence="2" type="ORF">Mam01_47210</name>
</gene>
<accession>A0ABQ4FI99</accession>
<evidence type="ECO:0000313" key="3">
    <source>
        <dbReference type="Proteomes" id="UP000651728"/>
    </source>
</evidence>
<evidence type="ECO:0000313" key="2">
    <source>
        <dbReference type="EMBL" id="GIH34557.1"/>
    </source>
</evidence>